<keyword evidence="2" id="KW-1185">Reference proteome</keyword>
<gene>
    <name evidence="1" type="ORF">O6H91_15G003800</name>
</gene>
<dbReference type="EMBL" id="CM055106">
    <property type="protein sequence ID" value="KAJ7528441.1"/>
    <property type="molecule type" value="Genomic_DNA"/>
</dbReference>
<evidence type="ECO:0000313" key="1">
    <source>
        <dbReference type="EMBL" id="KAJ7528441.1"/>
    </source>
</evidence>
<protein>
    <submittedName>
        <fullName evidence="1">Uncharacterized protein</fullName>
    </submittedName>
</protein>
<dbReference type="Proteomes" id="UP001162992">
    <property type="component" value="Chromosome 15"/>
</dbReference>
<accession>A0ACC2BF66</accession>
<evidence type="ECO:0000313" key="2">
    <source>
        <dbReference type="Proteomes" id="UP001162992"/>
    </source>
</evidence>
<organism evidence="1 2">
    <name type="scientific">Diphasiastrum complanatum</name>
    <name type="common">Issler's clubmoss</name>
    <name type="synonym">Lycopodium complanatum</name>
    <dbReference type="NCBI Taxonomy" id="34168"/>
    <lineage>
        <taxon>Eukaryota</taxon>
        <taxon>Viridiplantae</taxon>
        <taxon>Streptophyta</taxon>
        <taxon>Embryophyta</taxon>
        <taxon>Tracheophyta</taxon>
        <taxon>Lycopodiopsida</taxon>
        <taxon>Lycopodiales</taxon>
        <taxon>Lycopodiaceae</taxon>
        <taxon>Lycopodioideae</taxon>
        <taxon>Diphasiastrum</taxon>
    </lineage>
</organism>
<name>A0ACC2BF66_DIPCM</name>
<proteinExistence type="predicted"/>
<comment type="caution">
    <text evidence="1">The sequence shown here is derived from an EMBL/GenBank/DDBJ whole genome shotgun (WGS) entry which is preliminary data.</text>
</comment>
<sequence>MRSVLLTEELMGVVLKFSRKSANMGSLWVSWDVPRAEKIYGRKNLTQKVQIVFSLCFGIFMLSMLLFLLCSLDVSEQPWVALPRLAPSRRWIAQRSSVLSLEEGKSEEVAALQGLGKLFRRGTKGMSELVVAHLSEDLKIEDFRLFLRTLHRSGVSARADIILLFPWSPLPSQMRQVIQEEERYFQELLLYLTASFKELHENRGTTTPTGWGRVQQPVQVEDERAMKALEPISIISVPLSSNATLSKFNCLAFNVSAERTEMMLDSEFRRADKGLEERGSFSRRDWGSISGYEMAELDPSDALGAFLDSPSADLRRWFCYQILLGMLRHKYKHVLLTEAGKVLILGDALSAVRGSNLLYLTTEDRTWIEEAQSSKHSDKLKSPARAKEPLSITDQVAVQANDKTSGDKYFVDSQVELLPSEPAEKGDDVGTGSIVLEHGKMDLSNGRTRKNIKQKNIAKKRATRSKGLIESVYGREMWLSLETEEKQNKLLVSNVVMGAMRPIRGLANAMSIEIVRVALQRRNKHAFSDQALLNYLIQKSSVLGKKVMDHLLIVSNKESVIHSLSGSHQSDILIRDCGDRYAVVENYPNYVLEEFGGQTFANAVKEDLCSSPLESSVYRDCKHGEHLRVS</sequence>
<reference evidence="2" key="1">
    <citation type="journal article" date="2024" name="Proc. Natl. Acad. Sci. U.S.A.">
        <title>Extraordinary preservation of gene collinearity over three hundred million years revealed in homosporous lycophytes.</title>
        <authorList>
            <person name="Li C."/>
            <person name="Wickell D."/>
            <person name="Kuo L.Y."/>
            <person name="Chen X."/>
            <person name="Nie B."/>
            <person name="Liao X."/>
            <person name="Peng D."/>
            <person name="Ji J."/>
            <person name="Jenkins J."/>
            <person name="Williams M."/>
            <person name="Shu S."/>
            <person name="Plott C."/>
            <person name="Barry K."/>
            <person name="Rajasekar S."/>
            <person name="Grimwood J."/>
            <person name="Han X."/>
            <person name="Sun S."/>
            <person name="Hou Z."/>
            <person name="He W."/>
            <person name="Dai G."/>
            <person name="Sun C."/>
            <person name="Schmutz J."/>
            <person name="Leebens-Mack J.H."/>
            <person name="Li F.W."/>
            <person name="Wang L."/>
        </authorList>
    </citation>
    <scope>NUCLEOTIDE SEQUENCE [LARGE SCALE GENOMIC DNA]</scope>
    <source>
        <strain evidence="2">cv. PW_Plant_1</strain>
    </source>
</reference>